<evidence type="ECO:0000313" key="1">
    <source>
        <dbReference type="EMBL" id="CAE21239.1"/>
    </source>
</evidence>
<dbReference type="EMBL" id="BX548175">
    <property type="protein sequence ID" value="CAE21239.1"/>
    <property type="molecule type" value="Genomic_DNA"/>
</dbReference>
<dbReference type="HOGENOM" id="CLU_1331361_0_0_3"/>
<dbReference type="OrthoDB" id="460303at2"/>
<sequence length="214" mass="23393">MGDPSSTTTSTGPLLQLLANGLKIWVRRQCDAVGELKLELHGSALELFRGRLSGVSLMAKEVIFQGLPLHYAELKSGPLRLNMNLGKSAQAVTLEQSFDLQGTVSITDKDLNQVLLSDPWRWLGDWLAEELIGITPLGGLQINNDTLELQAPVIGQQEPARRRFLIRADQGTVLIRHQDVDLEASLPMDPAIHIEEAVLNGGQLHLKGRASVTP</sequence>
<evidence type="ECO:0008006" key="3">
    <source>
        <dbReference type="Google" id="ProtNLM"/>
    </source>
</evidence>
<dbReference type="InterPro" id="IPR021373">
    <property type="entry name" value="DUF2993"/>
</dbReference>
<organism evidence="1 2">
    <name type="scientific">Prochlorococcus marinus (strain MIT 9313)</name>
    <dbReference type="NCBI Taxonomy" id="74547"/>
    <lineage>
        <taxon>Bacteria</taxon>
        <taxon>Bacillati</taxon>
        <taxon>Cyanobacteriota</taxon>
        <taxon>Cyanophyceae</taxon>
        <taxon>Synechococcales</taxon>
        <taxon>Prochlorococcaceae</taxon>
        <taxon>Prochlorococcus</taxon>
    </lineage>
</organism>
<dbReference type="KEGG" id="pmt:PMT_1064"/>
<keyword evidence="2" id="KW-1185">Reference proteome</keyword>
<dbReference type="AlphaFoldDB" id="Q7V6T1"/>
<dbReference type="RefSeq" id="WP_011130436.1">
    <property type="nucleotide sequence ID" value="NC_005071.1"/>
</dbReference>
<protein>
    <recommendedName>
        <fullName evidence="3">DUF2993 domain-containing protein</fullName>
    </recommendedName>
</protein>
<dbReference type="Proteomes" id="UP000001423">
    <property type="component" value="Chromosome"/>
</dbReference>
<evidence type="ECO:0000313" key="2">
    <source>
        <dbReference type="Proteomes" id="UP000001423"/>
    </source>
</evidence>
<proteinExistence type="predicted"/>
<gene>
    <name evidence="1" type="ordered locus">PMT_1064</name>
</gene>
<accession>Q7V6T1</accession>
<dbReference type="Pfam" id="PF11209">
    <property type="entry name" value="LmeA"/>
    <property type="match status" value="1"/>
</dbReference>
<name>Q7V6T1_PROMM</name>
<dbReference type="eggNOG" id="ENOG5033V3Q">
    <property type="taxonomic scope" value="Bacteria"/>
</dbReference>
<reference evidence="1 2" key="1">
    <citation type="journal article" date="2003" name="Nature">
        <title>Genome divergence in two Prochlorococcus ecotypes reflects oceanic niche differentiation.</title>
        <authorList>
            <person name="Rocap G."/>
            <person name="Larimer F.W."/>
            <person name="Lamerdin J.E."/>
            <person name="Malfatti S."/>
            <person name="Chain P."/>
            <person name="Ahlgren N.A."/>
            <person name="Arellano A."/>
            <person name="Coleman M."/>
            <person name="Hauser L."/>
            <person name="Hess W.R."/>
            <person name="Johnson Z.I."/>
            <person name="Land M.L."/>
            <person name="Lindell D."/>
            <person name="Post A.F."/>
            <person name="Regala W."/>
            <person name="Shah M."/>
            <person name="Shaw S.L."/>
            <person name="Steglich C."/>
            <person name="Sullivan M.B."/>
            <person name="Ting C.S."/>
            <person name="Tolonen A."/>
            <person name="Webb E.A."/>
            <person name="Zinser E.R."/>
            <person name="Chisholm S.W."/>
        </authorList>
    </citation>
    <scope>NUCLEOTIDE SEQUENCE [LARGE SCALE GENOMIC DNA]</scope>
    <source>
        <strain evidence="2">MIT 9313</strain>
    </source>
</reference>